<organism evidence="1 2">
    <name type="scientific">Dictyobacter kobayashii</name>
    <dbReference type="NCBI Taxonomy" id="2014872"/>
    <lineage>
        <taxon>Bacteria</taxon>
        <taxon>Bacillati</taxon>
        <taxon>Chloroflexota</taxon>
        <taxon>Ktedonobacteria</taxon>
        <taxon>Ktedonobacterales</taxon>
        <taxon>Dictyobacteraceae</taxon>
        <taxon>Dictyobacter</taxon>
    </lineage>
</organism>
<dbReference type="Proteomes" id="UP000287188">
    <property type="component" value="Unassembled WGS sequence"/>
</dbReference>
<comment type="caution">
    <text evidence="1">The sequence shown here is derived from an EMBL/GenBank/DDBJ whole genome shotgun (WGS) entry which is preliminary data.</text>
</comment>
<proteinExistence type="predicted"/>
<gene>
    <name evidence="1" type="ORF">KDK_12510</name>
</gene>
<keyword evidence="2" id="KW-1185">Reference proteome</keyword>
<evidence type="ECO:0000313" key="1">
    <source>
        <dbReference type="EMBL" id="GCE17451.1"/>
    </source>
</evidence>
<name>A0A402AED3_9CHLR</name>
<sequence length="91" mass="10349">MFSASFLCPHPQLYLTRLRIDKKIEILGWLGAKGNVGWRLGYLLKPDQPDGQIGKHSGILVMRNKRGIRNRYIIGIDFLRASRCIGLSLAR</sequence>
<evidence type="ECO:0000313" key="2">
    <source>
        <dbReference type="Proteomes" id="UP000287188"/>
    </source>
</evidence>
<protein>
    <submittedName>
        <fullName evidence="1">Uncharacterized protein</fullName>
    </submittedName>
</protein>
<dbReference type="EMBL" id="BIFS01000001">
    <property type="protein sequence ID" value="GCE17451.1"/>
    <property type="molecule type" value="Genomic_DNA"/>
</dbReference>
<dbReference type="AlphaFoldDB" id="A0A402AED3"/>
<reference evidence="2" key="1">
    <citation type="submission" date="2018-12" db="EMBL/GenBank/DDBJ databases">
        <title>Tengunoibacter tsumagoiensis gen. nov., sp. nov., Dictyobacter kobayashii sp. nov., D. alpinus sp. nov., and D. joshuensis sp. nov. and description of Dictyobacteraceae fam. nov. within the order Ktedonobacterales isolated from Tengu-no-mugimeshi.</title>
        <authorList>
            <person name="Wang C.M."/>
            <person name="Zheng Y."/>
            <person name="Sakai Y."/>
            <person name="Toyoda A."/>
            <person name="Minakuchi Y."/>
            <person name="Abe K."/>
            <person name="Yokota A."/>
            <person name="Yabe S."/>
        </authorList>
    </citation>
    <scope>NUCLEOTIDE SEQUENCE [LARGE SCALE GENOMIC DNA]</scope>
    <source>
        <strain evidence="2">Uno11</strain>
    </source>
</reference>
<accession>A0A402AED3</accession>